<comment type="catalytic activity">
    <reaction evidence="8">
        <text>Endohydrolysis of (1-&gt;4)-beta-D-glucosidic linkages in cellulose, lichenin and cereal beta-D-glucans.</text>
        <dbReference type="EC" id="3.2.1.4"/>
    </reaction>
</comment>
<evidence type="ECO:0000256" key="3">
    <source>
        <dbReference type="ARBA" id="ARBA00023277"/>
    </source>
</evidence>
<dbReference type="EMBL" id="SDWW01000018">
    <property type="protein sequence ID" value="RYV51332.1"/>
    <property type="molecule type" value="Genomic_DNA"/>
</dbReference>
<keyword evidence="2 6" id="KW-0378">Hydrolase</keyword>
<evidence type="ECO:0000256" key="1">
    <source>
        <dbReference type="ARBA" id="ARBA00007072"/>
    </source>
</evidence>
<feature type="active site" evidence="6">
    <location>
        <position position="549"/>
    </location>
</feature>
<dbReference type="Pfam" id="PF02927">
    <property type="entry name" value="CelD_N"/>
    <property type="match status" value="1"/>
</dbReference>
<dbReference type="PANTHER" id="PTHR22298">
    <property type="entry name" value="ENDO-1,4-BETA-GLUCANASE"/>
    <property type="match status" value="1"/>
</dbReference>
<evidence type="ECO:0000256" key="5">
    <source>
        <dbReference type="ARBA" id="ARBA00023326"/>
    </source>
</evidence>
<keyword evidence="5 6" id="KW-0624">Polysaccharide degradation</keyword>
<dbReference type="InterPro" id="IPR008928">
    <property type="entry name" value="6-hairpin_glycosidase_sf"/>
</dbReference>
<accession>A0A4Q5MZN8</accession>
<dbReference type="GO" id="GO:0008810">
    <property type="term" value="F:cellulase activity"/>
    <property type="evidence" value="ECO:0007669"/>
    <property type="project" value="UniProtKB-EC"/>
</dbReference>
<evidence type="ECO:0000259" key="10">
    <source>
        <dbReference type="Pfam" id="PF00759"/>
    </source>
</evidence>
<dbReference type="PROSITE" id="PS00592">
    <property type="entry name" value="GH9_2"/>
    <property type="match status" value="1"/>
</dbReference>
<sequence>MTARRIRHERQAGALALVAGTALLLGCTGPAVPSAPAQTPTGSAVTPTGGVVPDLDPQAAAPRVRVNQVGYLPQGPKGATLVTEATGPTRWRLTDGTGTVLTSGETTPHGLDPSSGLSVQTIDFGSYSAPGAGLTIVADGEASYPFDIATSAYGTLTADALRFFYVQRSGMAISDDVAPGYGRAAGHLGVAPNQGDVAVPCQGLDDDSQRLYDEPWTCDGLTDVSGGWYDAGDHGKYVVNGGIAVAQLMAAFERARPAEPAGPLPELLAEVRWELDWMLKMQVQPGRPMAGMVHHKVADADWTGMPLAPADDPQPRVLYRPSTAATLNLAAVAAQGARLFAAYDDDLAARLLAASRTAYAAAQANPEVYAPAPNPAVDPNPGSGPYDDADVSDEFYWAAAELYLTTGDRDYRDDVLASAVHTADVFPAGGFNWATVGALGRMDLAMVPSALPGRTDVQDSVLDAAEGYLAAQATQPFGQVYAPDGGQYAWGSNGSILNNMQVLGTAYDLSGADRFRDGLLRSLDYLFGRNALNLSYVTGYGQVFSQNQHSRMYAHQLDATSPHPPRGSVAGGPNSTAAGTGDPLAAPLAGCAAQVCYVDDIGSWSTNEITINWNAPLHWVASFVADQVSA</sequence>
<dbReference type="InterPro" id="IPR018221">
    <property type="entry name" value="Glyco_hydro_9_His_AS"/>
</dbReference>
<feature type="active site" evidence="7">
    <location>
        <position position="599"/>
    </location>
</feature>
<dbReference type="Proteomes" id="UP000293764">
    <property type="component" value="Unassembled WGS sequence"/>
</dbReference>
<dbReference type="AlphaFoldDB" id="A0A4Q5MZN8"/>
<name>A0A4Q5MZN8_9MICO</name>
<keyword evidence="4 6" id="KW-0326">Glycosidase</keyword>
<evidence type="ECO:0000256" key="4">
    <source>
        <dbReference type="ARBA" id="ARBA00023295"/>
    </source>
</evidence>
<dbReference type="InterPro" id="IPR033126">
    <property type="entry name" value="Glyco_hydro_9_Asp/Glu_AS"/>
</dbReference>
<evidence type="ECO:0000256" key="9">
    <source>
        <dbReference type="SAM" id="MobiDB-lite"/>
    </source>
</evidence>
<evidence type="ECO:0000256" key="2">
    <source>
        <dbReference type="ARBA" id="ARBA00022801"/>
    </source>
</evidence>
<feature type="domain" description="Glycoside hydrolase family 9" evidence="10">
    <location>
        <begin position="153"/>
        <end position="620"/>
    </location>
</feature>
<proteinExistence type="inferred from homology"/>
<evidence type="ECO:0000256" key="8">
    <source>
        <dbReference type="RuleBase" id="RU361166"/>
    </source>
</evidence>
<dbReference type="Gene3D" id="1.50.10.10">
    <property type="match status" value="1"/>
</dbReference>
<feature type="active site" evidence="7">
    <location>
        <position position="608"/>
    </location>
</feature>
<dbReference type="InterPro" id="IPR001701">
    <property type="entry name" value="Glyco_hydro_9"/>
</dbReference>
<dbReference type="InterPro" id="IPR014756">
    <property type="entry name" value="Ig_E-set"/>
</dbReference>
<dbReference type="Gene3D" id="2.60.40.10">
    <property type="entry name" value="Immunoglobulins"/>
    <property type="match status" value="1"/>
</dbReference>
<evidence type="ECO:0000256" key="7">
    <source>
        <dbReference type="PROSITE-ProRule" id="PRU10060"/>
    </source>
</evidence>
<dbReference type="OrthoDB" id="9758662at2"/>
<comment type="caution">
    <text evidence="12">The sequence shown here is derived from an EMBL/GenBank/DDBJ whole genome shotgun (WGS) entry which is preliminary data.</text>
</comment>
<reference evidence="12 13" key="1">
    <citation type="submission" date="2019-01" db="EMBL/GenBank/DDBJ databases">
        <title>Novel species of Cellulomonas.</title>
        <authorList>
            <person name="Liu Q."/>
            <person name="Xin Y.-H."/>
        </authorList>
    </citation>
    <scope>NUCLEOTIDE SEQUENCE [LARGE SCALE GENOMIC DNA]</scope>
    <source>
        <strain evidence="12 13">HLT2-17</strain>
    </source>
</reference>
<feature type="domain" description="Cellulase Ig-like" evidence="11">
    <location>
        <begin position="60"/>
        <end position="142"/>
    </location>
</feature>
<dbReference type="SUPFAM" id="SSF48208">
    <property type="entry name" value="Six-hairpin glycosidases"/>
    <property type="match status" value="1"/>
</dbReference>
<protein>
    <recommendedName>
        <fullName evidence="8">Endoglucanase</fullName>
        <ecNumber evidence="8">3.2.1.4</ecNumber>
    </recommendedName>
</protein>
<comment type="similarity">
    <text evidence="1 6 8">Belongs to the glycosyl hydrolase 9 (cellulase E) family.</text>
</comment>
<dbReference type="InterPro" id="IPR012341">
    <property type="entry name" value="6hp_glycosidase-like_sf"/>
</dbReference>
<keyword evidence="8" id="KW-0136">Cellulose degradation</keyword>
<gene>
    <name evidence="12" type="ORF">EUA98_09280</name>
</gene>
<dbReference type="GO" id="GO:0030245">
    <property type="term" value="P:cellulose catabolic process"/>
    <property type="evidence" value="ECO:0007669"/>
    <property type="project" value="UniProtKB-KW"/>
</dbReference>
<organism evidence="12 13">
    <name type="scientific">Pengzhenrongella frigida</name>
    <dbReference type="NCBI Taxonomy" id="1259133"/>
    <lineage>
        <taxon>Bacteria</taxon>
        <taxon>Bacillati</taxon>
        <taxon>Actinomycetota</taxon>
        <taxon>Actinomycetes</taxon>
        <taxon>Micrococcales</taxon>
        <taxon>Pengzhenrongella</taxon>
    </lineage>
</organism>
<dbReference type="SUPFAM" id="SSF81296">
    <property type="entry name" value="E set domains"/>
    <property type="match status" value="1"/>
</dbReference>
<evidence type="ECO:0000313" key="13">
    <source>
        <dbReference type="Proteomes" id="UP000293764"/>
    </source>
</evidence>
<keyword evidence="13" id="KW-1185">Reference proteome</keyword>
<dbReference type="PROSITE" id="PS00698">
    <property type="entry name" value="GH9_3"/>
    <property type="match status" value="1"/>
</dbReference>
<dbReference type="EC" id="3.2.1.4" evidence="8"/>
<dbReference type="Pfam" id="PF00759">
    <property type="entry name" value="Glyco_hydro_9"/>
    <property type="match status" value="1"/>
</dbReference>
<evidence type="ECO:0000313" key="12">
    <source>
        <dbReference type="EMBL" id="RYV51332.1"/>
    </source>
</evidence>
<evidence type="ECO:0000256" key="6">
    <source>
        <dbReference type="PROSITE-ProRule" id="PRU10059"/>
    </source>
</evidence>
<dbReference type="CDD" id="cd02850">
    <property type="entry name" value="E_set_Cellulase_N"/>
    <property type="match status" value="1"/>
</dbReference>
<dbReference type="InterPro" id="IPR013783">
    <property type="entry name" value="Ig-like_fold"/>
</dbReference>
<dbReference type="InterPro" id="IPR004197">
    <property type="entry name" value="Cellulase_Ig-like"/>
</dbReference>
<keyword evidence="3 6" id="KW-0119">Carbohydrate metabolism</keyword>
<evidence type="ECO:0000259" key="11">
    <source>
        <dbReference type="Pfam" id="PF02927"/>
    </source>
</evidence>
<dbReference type="PROSITE" id="PS51257">
    <property type="entry name" value="PROKAR_LIPOPROTEIN"/>
    <property type="match status" value="1"/>
</dbReference>
<feature type="region of interest" description="Disordered" evidence="9">
    <location>
        <begin position="557"/>
        <end position="577"/>
    </location>
</feature>